<evidence type="ECO:0000313" key="3">
    <source>
        <dbReference type="Proteomes" id="UP000826254"/>
    </source>
</evidence>
<reference evidence="2 3" key="1">
    <citation type="journal article" date="2021" name="Int. J. Syst. Evol. Microbiol.">
        <title>Halobaculum halophilum sp. nov. and Halobaculum salinum sp. nov., isolated from salt lake and saline soil.</title>
        <authorList>
            <person name="Cui H.L."/>
            <person name="Shi X.W."/>
            <person name="Yin X.M."/>
            <person name="Yang X.Y."/>
            <person name="Hou J."/>
            <person name="Zhu L."/>
        </authorList>
    </citation>
    <scope>NUCLEOTIDE SEQUENCE [LARGE SCALE GENOMIC DNA]</scope>
    <source>
        <strain evidence="2 3">NBRC 109044</strain>
    </source>
</reference>
<proteinExistence type="predicted"/>
<sequence length="82" mass="8818">MPGPDPKVPDEQILQLVALSPDPIVTAGELTEQMEMTQQGVNKRLKSLVEAGYLESRKVGGAARVYWITPAGRKVAATADLD</sequence>
<accession>A0A8T8WEH7</accession>
<dbReference type="EMBL" id="CP081958">
    <property type="protein sequence ID" value="QZP38260.1"/>
    <property type="molecule type" value="Genomic_DNA"/>
</dbReference>
<dbReference type="Pfam" id="PF12802">
    <property type="entry name" value="MarR_2"/>
    <property type="match status" value="1"/>
</dbReference>
<organism evidence="2 3">
    <name type="scientific">Halobaculum magnesiiphilum</name>
    <dbReference type="NCBI Taxonomy" id="1017351"/>
    <lineage>
        <taxon>Archaea</taxon>
        <taxon>Methanobacteriati</taxon>
        <taxon>Methanobacteriota</taxon>
        <taxon>Stenosarchaea group</taxon>
        <taxon>Halobacteria</taxon>
        <taxon>Halobacteriales</taxon>
        <taxon>Haloferacaceae</taxon>
        <taxon>Halobaculum</taxon>
    </lineage>
</organism>
<keyword evidence="3" id="KW-1185">Reference proteome</keyword>
<dbReference type="InterPro" id="IPR036388">
    <property type="entry name" value="WH-like_DNA-bd_sf"/>
</dbReference>
<dbReference type="AlphaFoldDB" id="A0A8T8WEH7"/>
<dbReference type="InterPro" id="IPR036390">
    <property type="entry name" value="WH_DNA-bd_sf"/>
</dbReference>
<dbReference type="InterPro" id="IPR000835">
    <property type="entry name" value="HTH_MarR-typ"/>
</dbReference>
<gene>
    <name evidence="2" type="ORF">K6T50_03645</name>
</gene>
<protein>
    <submittedName>
        <fullName evidence="2">Winged helix-turn-helix domain-containing protein</fullName>
    </submittedName>
</protein>
<dbReference type="CDD" id="cd00090">
    <property type="entry name" value="HTH_ARSR"/>
    <property type="match status" value="1"/>
</dbReference>
<dbReference type="Proteomes" id="UP000826254">
    <property type="component" value="Chromosome"/>
</dbReference>
<evidence type="ECO:0000313" key="2">
    <source>
        <dbReference type="EMBL" id="QZP38260.1"/>
    </source>
</evidence>
<evidence type="ECO:0000259" key="1">
    <source>
        <dbReference type="Pfam" id="PF12802"/>
    </source>
</evidence>
<dbReference type="GO" id="GO:0003700">
    <property type="term" value="F:DNA-binding transcription factor activity"/>
    <property type="evidence" value="ECO:0007669"/>
    <property type="project" value="InterPro"/>
</dbReference>
<dbReference type="SUPFAM" id="SSF46785">
    <property type="entry name" value="Winged helix' DNA-binding domain"/>
    <property type="match status" value="1"/>
</dbReference>
<feature type="domain" description="HTH marR-type" evidence="1">
    <location>
        <begin position="12"/>
        <end position="64"/>
    </location>
</feature>
<dbReference type="GeneID" id="67177205"/>
<dbReference type="Gene3D" id="1.10.10.10">
    <property type="entry name" value="Winged helix-like DNA-binding domain superfamily/Winged helix DNA-binding domain"/>
    <property type="match status" value="1"/>
</dbReference>
<dbReference type="RefSeq" id="WP_222608061.1">
    <property type="nucleotide sequence ID" value="NZ_CP081958.1"/>
</dbReference>
<name>A0A8T8WEH7_9EURY</name>
<dbReference type="KEGG" id="hmp:K6T50_03645"/>
<dbReference type="InterPro" id="IPR011991">
    <property type="entry name" value="ArsR-like_HTH"/>
</dbReference>